<evidence type="ECO:0000256" key="3">
    <source>
        <dbReference type="ARBA" id="ARBA00011953"/>
    </source>
</evidence>
<dbReference type="EMBL" id="HBHW01012660">
    <property type="protein sequence ID" value="CAE0041938.1"/>
    <property type="molecule type" value="Transcribed_RNA"/>
</dbReference>
<sequence>MTNLGFLGLSGIHEKAGCSSIAGRVAVCMVPEQLAKTAAKLSELPLAKRYSRLAELGSEKQEKSVLEDICRPEYRVPGCTSIVHVKAVHDLDGKATIQGCSDAKLTAGLIRMLSEGLNGLDKEVILGMEFSELADATQLNSFMSSSRANAFSNVLKCIHTQLQGGTTGESQSSSRPTTFVSEGQGEDVAVLLSGGVDSSVALRLLLEQGYRPTPFYLKIWLEDELSHLGECPWEEDLSYAESVCEQLNLKVEAVSLQQEYMDSVVKYTIQDARAGRTPNPDVMCNSRVKFGVFLDRFGEDFSKVASGVLQGPAESLPVDGCPNPRVPITYTGHYARTRRNQRSEMTELVCSADEWKDQTYFLAHLKQSQVENTLFPIGAYTKARVRELADEYNLPNKARKDSQGICFLGKLKFDEFLEHHLGRQPGLFLEYETGLVLGKHRGFWFYTLGQRKGLGLSGGPWYVVSKNAEENIVYISGKYHDMDKPRTLFTVESLSWISGTPPTQEECAALRVKIRHGPRTVPCRLVLEDNTGHVELEEKESIGLAPGQFAAFYLGDVCLGSGIISADSGLEHAPKASSEVSSKRLQAHYLA</sequence>
<dbReference type="Pfam" id="PF20259">
    <property type="entry name" value="tRNA_Me_trans_M"/>
    <property type="match status" value="1"/>
</dbReference>
<dbReference type="HAMAP" id="MF_00144">
    <property type="entry name" value="tRNA_thiouridyl_MnmA"/>
    <property type="match status" value="1"/>
</dbReference>
<comment type="catalytic activity">
    <reaction evidence="11">
        <text>5-taurinomethyluridine(34) in tRNA + S-sulfanyl-L-cysteinyl-[protein] + AH2 + ATP = 5-taurinomethyl-2-thiouridine(34) in tRNA + L-cysteinyl-[protein] + A + AMP + diphosphate + H(+)</text>
        <dbReference type="Rhea" id="RHEA:47040"/>
        <dbReference type="Rhea" id="RHEA-COMP:10131"/>
        <dbReference type="Rhea" id="RHEA-COMP:11726"/>
        <dbReference type="Rhea" id="RHEA-COMP:11732"/>
        <dbReference type="Rhea" id="RHEA-COMP:11733"/>
        <dbReference type="ChEBI" id="CHEBI:13193"/>
        <dbReference type="ChEBI" id="CHEBI:15378"/>
        <dbReference type="ChEBI" id="CHEBI:17499"/>
        <dbReference type="ChEBI" id="CHEBI:29950"/>
        <dbReference type="ChEBI" id="CHEBI:30616"/>
        <dbReference type="ChEBI" id="CHEBI:33019"/>
        <dbReference type="ChEBI" id="CHEBI:61963"/>
        <dbReference type="ChEBI" id="CHEBI:87171"/>
        <dbReference type="ChEBI" id="CHEBI:87172"/>
        <dbReference type="ChEBI" id="CHEBI:456215"/>
        <dbReference type="EC" id="2.8.1.14"/>
    </reaction>
</comment>
<evidence type="ECO:0000256" key="4">
    <source>
        <dbReference type="ARBA" id="ARBA00022555"/>
    </source>
</evidence>
<dbReference type="InterPro" id="IPR014729">
    <property type="entry name" value="Rossmann-like_a/b/a_fold"/>
</dbReference>
<evidence type="ECO:0000256" key="7">
    <source>
        <dbReference type="ARBA" id="ARBA00022741"/>
    </source>
</evidence>
<dbReference type="GO" id="GO:0008033">
    <property type="term" value="P:tRNA processing"/>
    <property type="evidence" value="ECO:0007669"/>
    <property type="project" value="UniProtKB-KW"/>
</dbReference>
<dbReference type="GO" id="GO:0005524">
    <property type="term" value="F:ATP binding"/>
    <property type="evidence" value="ECO:0007669"/>
    <property type="project" value="UniProtKB-KW"/>
</dbReference>
<evidence type="ECO:0000256" key="10">
    <source>
        <dbReference type="ARBA" id="ARBA00023157"/>
    </source>
</evidence>
<evidence type="ECO:0000256" key="9">
    <source>
        <dbReference type="ARBA" id="ARBA00022884"/>
    </source>
</evidence>
<dbReference type="InterPro" id="IPR046884">
    <property type="entry name" value="MnmA-like_central"/>
</dbReference>
<keyword evidence="4" id="KW-0820">tRNA-binding</keyword>
<dbReference type="Gene3D" id="3.40.50.620">
    <property type="entry name" value="HUPs"/>
    <property type="match status" value="1"/>
</dbReference>
<dbReference type="InterPro" id="IPR004506">
    <property type="entry name" value="MnmA-like"/>
</dbReference>
<dbReference type="FunFam" id="2.30.30.280:FF:000001">
    <property type="entry name" value="tRNA-specific 2-thiouridylase MnmA"/>
    <property type="match status" value="1"/>
</dbReference>
<evidence type="ECO:0000259" key="13">
    <source>
        <dbReference type="Pfam" id="PF20258"/>
    </source>
</evidence>
<feature type="domain" description="Fe-S metabolism associated" evidence="12">
    <location>
        <begin position="47"/>
        <end position="160"/>
    </location>
</feature>
<proteinExistence type="inferred from homology"/>
<dbReference type="CDD" id="cd01998">
    <property type="entry name" value="MnmA_TRMU-like"/>
    <property type="match status" value="1"/>
</dbReference>
<dbReference type="InterPro" id="IPR003808">
    <property type="entry name" value="Fe-S_metab-assoc_dom"/>
</dbReference>
<dbReference type="GO" id="GO:0061708">
    <property type="term" value="F:tRNA-5-taurinomethyluridine 2-sulfurtransferase"/>
    <property type="evidence" value="ECO:0007669"/>
    <property type="project" value="UniProtKB-EC"/>
</dbReference>
<evidence type="ECO:0000256" key="6">
    <source>
        <dbReference type="ARBA" id="ARBA00022694"/>
    </source>
</evidence>
<dbReference type="Pfam" id="PF02657">
    <property type="entry name" value="SufE"/>
    <property type="match status" value="1"/>
</dbReference>
<protein>
    <recommendedName>
        <fullName evidence="3">tRNA-5-taurinomethyluridine 2-sulfurtransferase</fullName>
        <ecNumber evidence="3">2.8.1.14</ecNumber>
    </recommendedName>
</protein>
<organism evidence="15">
    <name type="scientific">Rhodosorus marinus</name>
    <dbReference type="NCBI Taxonomy" id="101924"/>
    <lineage>
        <taxon>Eukaryota</taxon>
        <taxon>Rhodophyta</taxon>
        <taxon>Stylonematophyceae</taxon>
        <taxon>Stylonematales</taxon>
        <taxon>Stylonemataceae</taxon>
        <taxon>Rhodosorus</taxon>
    </lineage>
</organism>
<dbReference type="Pfam" id="PF20258">
    <property type="entry name" value="tRNA_Me_trans_C"/>
    <property type="match status" value="1"/>
</dbReference>
<dbReference type="AlphaFoldDB" id="A0A7S2ZJR7"/>
<dbReference type="InterPro" id="IPR023382">
    <property type="entry name" value="MnmA-like_central_sf"/>
</dbReference>
<keyword evidence="6" id="KW-0819">tRNA processing</keyword>
<dbReference type="PANTHER" id="PTHR43052">
    <property type="match status" value="1"/>
</dbReference>
<gene>
    <name evidence="15" type="ORF">RMAR00112_LOCUS9903</name>
</gene>
<evidence type="ECO:0000256" key="5">
    <source>
        <dbReference type="ARBA" id="ARBA00022679"/>
    </source>
</evidence>
<dbReference type="EC" id="2.8.1.14" evidence="3"/>
<comment type="function">
    <text evidence="1">Catalyzes the 2-thiolation of uridine at the wobble position (U34) of mitochondrial tRNA(Lys), tRNA(Glu) and tRNA(Gln). Required for the formation of 5-taurinomethyl-2-thiouridine (tm5s2U) of mitochondrial tRNA(Lys), tRNA(Glu), and tRNA(Gln) at the wobble position. ATP is required to activate the C2 atom of the wobble base.</text>
</comment>
<feature type="domain" description="tRNA-specific 2-thiouridylase MnmA-like C-terminal" evidence="13">
    <location>
        <begin position="487"/>
        <end position="564"/>
    </location>
</feature>
<keyword evidence="10" id="KW-1015">Disulfide bond</keyword>
<comment type="similarity">
    <text evidence="2">Belongs to the MnmA/TRMU family.</text>
</comment>
<keyword evidence="5" id="KW-0808">Transferase</keyword>
<dbReference type="Gene3D" id="2.30.30.280">
    <property type="entry name" value="Adenine nucleotide alpha hydrolases-like domains"/>
    <property type="match status" value="1"/>
</dbReference>
<evidence type="ECO:0000256" key="2">
    <source>
        <dbReference type="ARBA" id="ARBA00006191"/>
    </source>
</evidence>
<dbReference type="Pfam" id="PF03054">
    <property type="entry name" value="tRNA_Me_trans"/>
    <property type="match status" value="2"/>
</dbReference>
<dbReference type="GO" id="GO:0000049">
    <property type="term" value="F:tRNA binding"/>
    <property type="evidence" value="ECO:0007669"/>
    <property type="project" value="UniProtKB-KW"/>
</dbReference>
<keyword evidence="9" id="KW-0694">RNA-binding</keyword>
<dbReference type="InterPro" id="IPR046885">
    <property type="entry name" value="MnmA-like_C"/>
</dbReference>
<reference evidence="15" key="1">
    <citation type="submission" date="2021-01" db="EMBL/GenBank/DDBJ databases">
        <authorList>
            <person name="Corre E."/>
            <person name="Pelletier E."/>
            <person name="Niang G."/>
            <person name="Scheremetjew M."/>
            <person name="Finn R."/>
            <person name="Kale V."/>
            <person name="Holt S."/>
            <person name="Cochrane G."/>
            <person name="Meng A."/>
            <person name="Brown T."/>
            <person name="Cohen L."/>
        </authorList>
    </citation>
    <scope>NUCLEOTIDE SEQUENCE</scope>
    <source>
        <strain evidence="15">CCMP 769</strain>
    </source>
</reference>
<feature type="domain" description="tRNA-specific 2-thiouridylase MnmA-like central" evidence="14">
    <location>
        <begin position="415"/>
        <end position="476"/>
    </location>
</feature>
<keyword evidence="7" id="KW-0547">Nucleotide-binding</keyword>
<name>A0A7S2ZJR7_9RHOD</name>
<accession>A0A7S2ZJR7</accession>
<evidence type="ECO:0000256" key="1">
    <source>
        <dbReference type="ARBA" id="ARBA00003986"/>
    </source>
</evidence>
<evidence type="ECO:0000259" key="14">
    <source>
        <dbReference type="Pfam" id="PF20259"/>
    </source>
</evidence>
<dbReference type="SUPFAM" id="SSF82649">
    <property type="entry name" value="SufE/NifU"/>
    <property type="match status" value="1"/>
</dbReference>
<keyword evidence="8" id="KW-0067">ATP-binding</keyword>
<evidence type="ECO:0000313" key="15">
    <source>
        <dbReference type="EMBL" id="CAE0041938.1"/>
    </source>
</evidence>
<dbReference type="Gene3D" id="3.90.1010.10">
    <property type="match status" value="1"/>
</dbReference>
<dbReference type="InterPro" id="IPR051305">
    <property type="entry name" value="tRNA_2-thiouridylase_MnmA"/>
</dbReference>
<evidence type="ECO:0000256" key="11">
    <source>
        <dbReference type="ARBA" id="ARBA00049564"/>
    </source>
</evidence>
<dbReference type="PANTHER" id="PTHR43052:SF1">
    <property type="entry name" value="TRNA-5-TAURINOMETHYLURIDINE 2-SULFURTRANSFERASE"/>
    <property type="match status" value="1"/>
</dbReference>
<evidence type="ECO:0000256" key="8">
    <source>
        <dbReference type="ARBA" id="ARBA00022840"/>
    </source>
</evidence>
<dbReference type="Gene3D" id="2.40.30.10">
    <property type="entry name" value="Translation factors"/>
    <property type="match status" value="1"/>
</dbReference>
<evidence type="ECO:0000259" key="12">
    <source>
        <dbReference type="Pfam" id="PF02657"/>
    </source>
</evidence>
<dbReference type="SUPFAM" id="SSF52402">
    <property type="entry name" value="Adenine nucleotide alpha hydrolases-like"/>
    <property type="match status" value="1"/>
</dbReference>